<comment type="subcellular location">
    <subcellularLocation>
        <location evidence="1">Membrane</location>
        <topology evidence="1">Multi-pass membrane protein</topology>
    </subcellularLocation>
</comment>
<proteinExistence type="predicted"/>
<dbReference type="OMA" id="WKRTEGS"/>
<dbReference type="InterPro" id="IPR017452">
    <property type="entry name" value="GPCR_Rhodpsn_7TM"/>
</dbReference>
<keyword evidence="7" id="KW-0807">Transducer</keyword>
<evidence type="ECO:0000313" key="12">
    <source>
        <dbReference type="Proteomes" id="UP000014760"/>
    </source>
</evidence>
<dbReference type="PANTHER" id="PTHR24243:SF224">
    <property type="entry name" value="G-PROTEIN COUPLED RECEPTOR 19-RELATED"/>
    <property type="match status" value="1"/>
</dbReference>
<dbReference type="EnsemblMetazoa" id="CapteT187431">
    <property type="protein sequence ID" value="CapteP187431"/>
    <property type="gene ID" value="CapteG187431"/>
</dbReference>
<organism evidence="10">
    <name type="scientific">Capitella teleta</name>
    <name type="common">Polychaete worm</name>
    <dbReference type="NCBI Taxonomy" id="283909"/>
    <lineage>
        <taxon>Eukaryota</taxon>
        <taxon>Metazoa</taxon>
        <taxon>Spiralia</taxon>
        <taxon>Lophotrochozoa</taxon>
        <taxon>Annelida</taxon>
        <taxon>Polychaeta</taxon>
        <taxon>Sedentaria</taxon>
        <taxon>Scolecida</taxon>
        <taxon>Capitellidae</taxon>
        <taxon>Capitella</taxon>
    </lineage>
</organism>
<evidence type="ECO:0000313" key="10">
    <source>
        <dbReference type="EMBL" id="ELT90743.1"/>
    </source>
</evidence>
<evidence type="ECO:0000256" key="5">
    <source>
        <dbReference type="ARBA" id="ARBA00023136"/>
    </source>
</evidence>
<dbReference type="HOGENOM" id="CLU_2114928_0_0_1"/>
<evidence type="ECO:0000256" key="6">
    <source>
        <dbReference type="ARBA" id="ARBA00023170"/>
    </source>
</evidence>
<reference evidence="10 12" key="2">
    <citation type="journal article" date="2013" name="Nature">
        <title>Insights into bilaterian evolution from three spiralian genomes.</title>
        <authorList>
            <person name="Simakov O."/>
            <person name="Marletaz F."/>
            <person name="Cho S.J."/>
            <person name="Edsinger-Gonzales E."/>
            <person name="Havlak P."/>
            <person name="Hellsten U."/>
            <person name="Kuo D.H."/>
            <person name="Larsson T."/>
            <person name="Lv J."/>
            <person name="Arendt D."/>
            <person name="Savage R."/>
            <person name="Osoegawa K."/>
            <person name="de Jong P."/>
            <person name="Grimwood J."/>
            <person name="Chapman J.A."/>
            <person name="Shapiro H."/>
            <person name="Aerts A."/>
            <person name="Otillar R.P."/>
            <person name="Terry A.Y."/>
            <person name="Boore J.L."/>
            <person name="Grigoriev I.V."/>
            <person name="Lindberg D.R."/>
            <person name="Seaver E.C."/>
            <person name="Weisblat D.A."/>
            <person name="Putnam N.H."/>
            <person name="Rokhsar D.S."/>
        </authorList>
    </citation>
    <scope>NUCLEOTIDE SEQUENCE</scope>
    <source>
        <strain evidence="10 12">I ESC-2004</strain>
    </source>
</reference>
<accession>R7TAI8</accession>
<evidence type="ECO:0000259" key="9">
    <source>
        <dbReference type="PROSITE" id="PS50262"/>
    </source>
</evidence>
<name>R7TAI8_CAPTE</name>
<dbReference type="SUPFAM" id="SSF81321">
    <property type="entry name" value="Family A G protein-coupled receptor-like"/>
    <property type="match status" value="1"/>
</dbReference>
<dbReference type="Gene3D" id="1.20.1070.10">
    <property type="entry name" value="Rhodopsin 7-helix transmembrane proteins"/>
    <property type="match status" value="1"/>
</dbReference>
<evidence type="ECO:0000256" key="7">
    <source>
        <dbReference type="ARBA" id="ARBA00023224"/>
    </source>
</evidence>
<dbReference type="OrthoDB" id="2132067at2759"/>
<feature type="transmembrane region" description="Helical" evidence="8">
    <location>
        <begin position="20"/>
        <end position="38"/>
    </location>
</feature>
<keyword evidence="4" id="KW-0297">G-protein coupled receptor</keyword>
<feature type="non-terminal residue" evidence="10">
    <location>
        <position position="1"/>
    </location>
</feature>
<keyword evidence="3 8" id="KW-1133">Transmembrane helix</keyword>
<evidence type="ECO:0000256" key="8">
    <source>
        <dbReference type="SAM" id="Phobius"/>
    </source>
</evidence>
<keyword evidence="12" id="KW-1185">Reference proteome</keyword>
<evidence type="ECO:0000256" key="3">
    <source>
        <dbReference type="ARBA" id="ARBA00022989"/>
    </source>
</evidence>
<dbReference type="STRING" id="283909.R7TAI8"/>
<sequence>FGDNNKKASAIDDIRGRKQVMVMLITMLTVFLVTWGPFLGHRFILSFRATNLVGYDRLLHNVFGAFSFGSATLNPIMISVNSSQFRIAIKEAYGLRPRAPNQRPLSATISAVVVL</sequence>
<evidence type="ECO:0000256" key="2">
    <source>
        <dbReference type="ARBA" id="ARBA00022692"/>
    </source>
</evidence>
<dbReference type="PANTHER" id="PTHR24243">
    <property type="entry name" value="G-PROTEIN COUPLED RECEPTOR"/>
    <property type="match status" value="1"/>
</dbReference>
<dbReference type="AlphaFoldDB" id="R7TAI8"/>
<dbReference type="GO" id="GO:0004930">
    <property type="term" value="F:G protein-coupled receptor activity"/>
    <property type="evidence" value="ECO:0007669"/>
    <property type="project" value="UniProtKB-KW"/>
</dbReference>
<reference evidence="12" key="1">
    <citation type="submission" date="2012-12" db="EMBL/GenBank/DDBJ databases">
        <authorList>
            <person name="Hellsten U."/>
            <person name="Grimwood J."/>
            <person name="Chapman J.A."/>
            <person name="Shapiro H."/>
            <person name="Aerts A."/>
            <person name="Otillar R.P."/>
            <person name="Terry A.Y."/>
            <person name="Boore J.L."/>
            <person name="Simakov O."/>
            <person name="Marletaz F."/>
            <person name="Cho S.-J."/>
            <person name="Edsinger-Gonzales E."/>
            <person name="Havlak P."/>
            <person name="Kuo D.-H."/>
            <person name="Larsson T."/>
            <person name="Lv J."/>
            <person name="Arendt D."/>
            <person name="Savage R."/>
            <person name="Osoegawa K."/>
            <person name="de Jong P."/>
            <person name="Lindberg D.R."/>
            <person name="Seaver E.C."/>
            <person name="Weisblat D.A."/>
            <person name="Putnam N.H."/>
            <person name="Grigoriev I.V."/>
            <person name="Rokhsar D.S."/>
        </authorList>
    </citation>
    <scope>NUCLEOTIDE SEQUENCE</scope>
    <source>
        <strain evidence="12">I ESC-2004</strain>
    </source>
</reference>
<keyword evidence="5 8" id="KW-0472">Membrane</keyword>
<dbReference type="GO" id="GO:0005886">
    <property type="term" value="C:plasma membrane"/>
    <property type="evidence" value="ECO:0007669"/>
    <property type="project" value="TreeGrafter"/>
</dbReference>
<dbReference type="Proteomes" id="UP000014760">
    <property type="component" value="Unassembled WGS sequence"/>
</dbReference>
<reference evidence="11" key="3">
    <citation type="submission" date="2015-06" db="UniProtKB">
        <authorList>
            <consortium name="EnsemblMetazoa"/>
        </authorList>
    </citation>
    <scope>IDENTIFICATION</scope>
</reference>
<dbReference type="PROSITE" id="PS50262">
    <property type="entry name" value="G_PROTEIN_RECEP_F1_2"/>
    <property type="match status" value="1"/>
</dbReference>
<feature type="domain" description="G-protein coupled receptors family 1 profile" evidence="9">
    <location>
        <begin position="1"/>
        <end position="78"/>
    </location>
</feature>
<feature type="transmembrane region" description="Helical" evidence="8">
    <location>
        <begin position="58"/>
        <end position="80"/>
    </location>
</feature>
<dbReference type="EMBL" id="KB310789">
    <property type="protein sequence ID" value="ELT90743.1"/>
    <property type="molecule type" value="Genomic_DNA"/>
</dbReference>
<gene>
    <name evidence="10" type="ORF">CAPTEDRAFT_187431</name>
</gene>
<evidence type="ECO:0000313" key="11">
    <source>
        <dbReference type="EnsemblMetazoa" id="CapteP187431"/>
    </source>
</evidence>
<dbReference type="EMBL" id="AMQN01014189">
    <property type="status" value="NOT_ANNOTATED_CDS"/>
    <property type="molecule type" value="Genomic_DNA"/>
</dbReference>
<keyword evidence="6" id="KW-0675">Receptor</keyword>
<keyword evidence="2 8" id="KW-0812">Transmembrane</keyword>
<protein>
    <recommendedName>
        <fullName evidence="9">G-protein coupled receptors family 1 profile domain-containing protein</fullName>
    </recommendedName>
</protein>
<evidence type="ECO:0000256" key="4">
    <source>
        <dbReference type="ARBA" id="ARBA00023040"/>
    </source>
</evidence>
<evidence type="ECO:0000256" key="1">
    <source>
        <dbReference type="ARBA" id="ARBA00004141"/>
    </source>
</evidence>